<reference evidence="1" key="1">
    <citation type="submission" date="2012-04" db="EMBL/GenBank/DDBJ databases">
        <title>The Genome Sequence of Loa loa.</title>
        <authorList>
            <consortium name="The Broad Institute Genome Sequencing Platform"/>
            <consortium name="Broad Institute Genome Sequencing Center for Infectious Disease"/>
            <person name="Nutman T.B."/>
            <person name="Fink D.L."/>
            <person name="Russ C."/>
            <person name="Young S."/>
            <person name="Zeng Q."/>
            <person name="Gargeya S."/>
            <person name="Alvarado L."/>
            <person name="Berlin A."/>
            <person name="Chapman S.B."/>
            <person name="Chen Z."/>
            <person name="Freedman E."/>
            <person name="Gellesch M."/>
            <person name="Goldberg J."/>
            <person name="Griggs A."/>
            <person name="Gujja S."/>
            <person name="Heilman E.R."/>
            <person name="Heiman D."/>
            <person name="Howarth C."/>
            <person name="Mehta T."/>
            <person name="Neiman D."/>
            <person name="Pearson M."/>
            <person name="Roberts A."/>
            <person name="Saif S."/>
            <person name="Shea T."/>
            <person name="Shenoy N."/>
            <person name="Sisk P."/>
            <person name="Stolte C."/>
            <person name="Sykes S."/>
            <person name="White J."/>
            <person name="Yandava C."/>
            <person name="Haas B."/>
            <person name="Henn M.R."/>
            <person name="Nusbaum C."/>
            <person name="Birren B."/>
        </authorList>
    </citation>
    <scope>NUCLEOTIDE SEQUENCE [LARGE SCALE GENOMIC DNA]</scope>
</reference>
<feature type="non-terminal residue" evidence="1">
    <location>
        <position position="1"/>
    </location>
</feature>
<proteinExistence type="predicted"/>
<gene>
    <name evidence="1" type="ORF">LOAG_13527</name>
</gene>
<dbReference type="GeneID" id="9950999"/>
<dbReference type="AlphaFoldDB" id="A0A1S0TJ55"/>
<dbReference type="RefSeq" id="XP_003149081.1">
    <property type="nucleotide sequence ID" value="XM_003149033.1"/>
</dbReference>
<accession>A0A1S0TJ55</accession>
<dbReference type="KEGG" id="loa:LOAG_13527"/>
<name>A0A1S0TJ55_LOALO</name>
<protein>
    <submittedName>
        <fullName evidence="1">Uncharacterized protein</fullName>
    </submittedName>
</protein>
<dbReference type="CTD" id="9950999"/>
<dbReference type="EMBL" id="JH712184">
    <property type="protein sequence ID" value="EFO14987.1"/>
    <property type="molecule type" value="Genomic_DNA"/>
</dbReference>
<sequence>TNNLQNPKSSSSHSIRQQRLTAEKRQCDSLTVQAIRPFVRYCIISYNTNKGYYQCCEVKTTKSKLQNLPLTRSARTYKRTSEIIRKYWPIAEEIQEQLIEIQNDKNYRNASESVSLEQPWSKEAISHTTTRKIALRYSV</sequence>
<dbReference type="InParanoid" id="A0A1S0TJ55"/>
<organism evidence="1">
    <name type="scientific">Loa loa</name>
    <name type="common">Eye worm</name>
    <name type="synonym">Filaria loa</name>
    <dbReference type="NCBI Taxonomy" id="7209"/>
    <lineage>
        <taxon>Eukaryota</taxon>
        <taxon>Metazoa</taxon>
        <taxon>Ecdysozoa</taxon>
        <taxon>Nematoda</taxon>
        <taxon>Chromadorea</taxon>
        <taxon>Rhabditida</taxon>
        <taxon>Spirurina</taxon>
        <taxon>Spiruromorpha</taxon>
        <taxon>Filarioidea</taxon>
        <taxon>Onchocercidae</taxon>
        <taxon>Loa</taxon>
    </lineage>
</organism>
<evidence type="ECO:0000313" key="1">
    <source>
        <dbReference type="EMBL" id="EFO14987.1"/>
    </source>
</evidence>